<sequence length="214" mass="24071">MRHRLLKRTFDLVVAVPVLLLSLPVQAIVALLVRRRLGSPVLFRQERSGLNGTPFTLIKFRTMHAIDPSLKLVDDADRLTDFGRRLRATSLDELPTLWNVLRGDMSVVGPRPLLTQYLPVYSLEHTRRHEVRPGLTGLAQVSGRNSIEWSQRLDLDVSYVRSMSFRTDLKILLKTVKLVLSRTGIEHAGSATYPRLQHGYSSTPPDSHGTTTSA</sequence>
<evidence type="ECO:0000256" key="1">
    <source>
        <dbReference type="ARBA" id="ARBA00006464"/>
    </source>
</evidence>
<keyword evidence="4" id="KW-0808">Transferase</keyword>
<comment type="similarity">
    <text evidence="1">Belongs to the bacterial sugar transferase family.</text>
</comment>
<proteinExistence type="inferred from homology"/>
<comment type="caution">
    <text evidence="4">The sequence shown here is derived from an EMBL/GenBank/DDBJ whole genome shotgun (WGS) entry which is preliminary data.</text>
</comment>
<dbReference type="EMBL" id="JBHTKH010000005">
    <property type="protein sequence ID" value="MFD1054543.1"/>
    <property type="molecule type" value="Genomic_DNA"/>
</dbReference>
<gene>
    <name evidence="4" type="ORF">ACFQ2V_09530</name>
</gene>
<feature type="region of interest" description="Disordered" evidence="2">
    <location>
        <begin position="194"/>
        <end position="214"/>
    </location>
</feature>
<name>A0ABW3MV61_9MICO</name>
<reference evidence="5" key="1">
    <citation type="journal article" date="2019" name="Int. J. Syst. Evol. Microbiol.">
        <title>The Global Catalogue of Microorganisms (GCM) 10K type strain sequencing project: providing services to taxonomists for standard genome sequencing and annotation.</title>
        <authorList>
            <consortium name="The Broad Institute Genomics Platform"/>
            <consortium name="The Broad Institute Genome Sequencing Center for Infectious Disease"/>
            <person name="Wu L."/>
            <person name="Ma J."/>
        </authorList>
    </citation>
    <scope>NUCLEOTIDE SEQUENCE [LARGE SCALE GENOMIC DNA]</scope>
    <source>
        <strain evidence="5">CCUG 57508</strain>
    </source>
</reference>
<dbReference type="InterPro" id="IPR003362">
    <property type="entry name" value="Bact_transf"/>
</dbReference>
<organism evidence="4 5">
    <name type="scientific">Terrabacter terrigena</name>
    <dbReference type="NCBI Taxonomy" id="574718"/>
    <lineage>
        <taxon>Bacteria</taxon>
        <taxon>Bacillati</taxon>
        <taxon>Actinomycetota</taxon>
        <taxon>Actinomycetes</taxon>
        <taxon>Micrococcales</taxon>
        <taxon>Intrasporangiaceae</taxon>
        <taxon>Terrabacter</taxon>
    </lineage>
</organism>
<dbReference type="PANTHER" id="PTHR30576">
    <property type="entry name" value="COLANIC BIOSYNTHESIS UDP-GLUCOSE LIPID CARRIER TRANSFERASE"/>
    <property type="match status" value="1"/>
</dbReference>
<dbReference type="RefSeq" id="WP_386052445.1">
    <property type="nucleotide sequence ID" value="NZ_JBHTKH010000005.1"/>
</dbReference>
<protein>
    <submittedName>
        <fullName evidence="4">Sugar transferase</fullName>
    </submittedName>
</protein>
<accession>A0ABW3MV61</accession>
<keyword evidence="5" id="KW-1185">Reference proteome</keyword>
<evidence type="ECO:0000313" key="4">
    <source>
        <dbReference type="EMBL" id="MFD1054543.1"/>
    </source>
</evidence>
<dbReference type="Pfam" id="PF02397">
    <property type="entry name" value="Bac_transf"/>
    <property type="match status" value="1"/>
</dbReference>
<evidence type="ECO:0000259" key="3">
    <source>
        <dbReference type="Pfam" id="PF02397"/>
    </source>
</evidence>
<feature type="compositionally biased region" description="Polar residues" evidence="2">
    <location>
        <begin position="199"/>
        <end position="214"/>
    </location>
</feature>
<dbReference type="PANTHER" id="PTHR30576:SF8">
    <property type="entry name" value="UNDECAPRENYL-PHOSPHATE GALACTOSE PHOSPHOTRANSFERASE"/>
    <property type="match status" value="1"/>
</dbReference>
<evidence type="ECO:0000256" key="2">
    <source>
        <dbReference type="SAM" id="MobiDB-lite"/>
    </source>
</evidence>
<dbReference type="GO" id="GO:0016740">
    <property type="term" value="F:transferase activity"/>
    <property type="evidence" value="ECO:0007669"/>
    <property type="project" value="UniProtKB-KW"/>
</dbReference>
<dbReference type="Proteomes" id="UP001597046">
    <property type="component" value="Unassembled WGS sequence"/>
</dbReference>
<feature type="domain" description="Bacterial sugar transferase" evidence="3">
    <location>
        <begin position="7"/>
        <end position="180"/>
    </location>
</feature>
<evidence type="ECO:0000313" key="5">
    <source>
        <dbReference type="Proteomes" id="UP001597046"/>
    </source>
</evidence>